<dbReference type="CDD" id="cd03506">
    <property type="entry name" value="Delta6-FADS-like"/>
    <property type="match status" value="1"/>
</dbReference>
<keyword evidence="2" id="KW-0479">Metal-binding</keyword>
<reference evidence="7 8" key="1">
    <citation type="journal article" date="2015" name="Genome Biol. Evol.">
        <title>Comparative Genomics of a Bacterivorous Green Alga Reveals Evolutionary Causalities and Consequences of Phago-Mixotrophic Mode of Nutrition.</title>
        <authorList>
            <person name="Burns J.A."/>
            <person name="Paasch A."/>
            <person name="Narechania A."/>
            <person name="Kim E."/>
        </authorList>
    </citation>
    <scope>NUCLEOTIDE SEQUENCE [LARGE SCALE GENOMIC DNA]</scope>
    <source>
        <strain evidence="7 8">PLY_AMNH</strain>
    </source>
</reference>
<dbReference type="GO" id="GO:0046872">
    <property type="term" value="F:metal ion binding"/>
    <property type="evidence" value="ECO:0007669"/>
    <property type="project" value="UniProtKB-KW"/>
</dbReference>
<gene>
    <name evidence="7" type="ORF">CYMTET_44453</name>
</gene>
<keyword evidence="5" id="KW-0472">Membrane</keyword>
<evidence type="ECO:0000256" key="3">
    <source>
        <dbReference type="ARBA" id="ARBA00023002"/>
    </source>
</evidence>
<dbReference type="GO" id="GO:0016020">
    <property type="term" value="C:membrane"/>
    <property type="evidence" value="ECO:0007669"/>
    <property type="project" value="TreeGrafter"/>
</dbReference>
<dbReference type="GO" id="GO:0042759">
    <property type="term" value="P:long-chain fatty acid biosynthetic process"/>
    <property type="evidence" value="ECO:0007669"/>
    <property type="project" value="UniProtKB-ARBA"/>
</dbReference>
<dbReference type="InterPro" id="IPR001199">
    <property type="entry name" value="Cyt_B5-like_heme/steroid-bd"/>
</dbReference>
<dbReference type="PROSITE" id="PS50255">
    <property type="entry name" value="CYTOCHROME_B5_2"/>
    <property type="match status" value="1"/>
</dbReference>
<dbReference type="SUPFAM" id="SSF55856">
    <property type="entry name" value="Cytochrome b5-like heme/steroid binding domain"/>
    <property type="match status" value="1"/>
</dbReference>
<dbReference type="InterPro" id="IPR018506">
    <property type="entry name" value="Cyt_B5_heme-BS"/>
</dbReference>
<keyword evidence="3" id="KW-0560">Oxidoreductase</keyword>
<dbReference type="InterPro" id="IPR012171">
    <property type="entry name" value="Fatty_acid_desaturase"/>
</dbReference>
<dbReference type="PROSITE" id="PS00191">
    <property type="entry name" value="CYTOCHROME_B5_1"/>
    <property type="match status" value="1"/>
</dbReference>
<evidence type="ECO:0000256" key="1">
    <source>
        <dbReference type="ARBA" id="ARBA00022617"/>
    </source>
</evidence>
<protein>
    <recommendedName>
        <fullName evidence="6">Cytochrome b5 heme-binding domain-containing protein</fullName>
    </recommendedName>
</protein>
<keyword evidence="1" id="KW-0349">Heme</keyword>
<keyword evidence="5" id="KW-1133">Transmembrane helix</keyword>
<dbReference type="PANTHER" id="PTHR19353:SF19">
    <property type="entry name" value="DELTA(5) FATTY ACID DESATURASE C-RELATED"/>
    <property type="match status" value="1"/>
</dbReference>
<feature type="domain" description="Cytochrome b5 heme-binding" evidence="6">
    <location>
        <begin position="87"/>
        <end position="169"/>
    </location>
</feature>
<proteinExistence type="predicted"/>
<evidence type="ECO:0000256" key="4">
    <source>
        <dbReference type="ARBA" id="ARBA00023004"/>
    </source>
</evidence>
<comment type="caution">
    <text evidence="7">The sequence shown here is derived from an EMBL/GenBank/DDBJ whole genome shotgun (WGS) entry which is preliminary data.</text>
</comment>
<dbReference type="InterPro" id="IPR005804">
    <property type="entry name" value="FA_desaturase_dom"/>
</dbReference>
<dbReference type="GO" id="GO:0020037">
    <property type="term" value="F:heme binding"/>
    <property type="evidence" value="ECO:0007669"/>
    <property type="project" value="InterPro"/>
</dbReference>
<name>A0AAE0C070_9CHLO</name>
<accession>A0AAE0C070</accession>
<dbReference type="Pfam" id="PF00173">
    <property type="entry name" value="Cyt-b5"/>
    <property type="match status" value="1"/>
</dbReference>
<feature type="transmembrane region" description="Helical" evidence="5">
    <location>
        <begin position="206"/>
        <end position="222"/>
    </location>
</feature>
<keyword evidence="8" id="KW-1185">Reference proteome</keyword>
<sequence>MVALAGCHAKSTPFHGLKTKSLGARRHAVVGKVPLRLRRCNQQRVTKDSRVFSVLEVSAPGYDVEEPSQGDIYPHPLNDGNPLRTPQHAVEDPWQDEKWTSRQWTVFRGKAYDLEPYMKKHPGGSWLINLALQRDCTALFESYHLRPDIANAVISRLPEISDFPIAAVPRAPYPNDSELYNTIRERARVELFNGGKNGEHRTGSEYAAVAVLGFAVLSYALYFAMPSILTGAVLGLAGAWIGLTIQHCGNHGAMSTKPWLNGLLGLTMDLIGGSSLMWRYHHQVSHHIHCNDTDMDEDVFSSFPMLRFDPRLPKYWFHKFQHLYMWLLFPLMQVAFEVGDLKAVFDKRTAGASLRGATPFEYATVFGGKIVHWGLLLAPLACGVSAATVAACCASYIFTQGVVLASLFAVSHNLGETKNAEWLETSQLRDDWAVQQILTSANWGSKIGCFFTGGLNLQIEHHLFPAISFMHYPQISKIAKEEATKRGIPYAEYKWLPSILWQFQCFMAKAGSAPAPPNNAFPPRGGIGLRDGLIGA</sequence>
<organism evidence="7 8">
    <name type="scientific">Cymbomonas tetramitiformis</name>
    <dbReference type="NCBI Taxonomy" id="36881"/>
    <lineage>
        <taxon>Eukaryota</taxon>
        <taxon>Viridiplantae</taxon>
        <taxon>Chlorophyta</taxon>
        <taxon>Pyramimonadophyceae</taxon>
        <taxon>Pyramimonadales</taxon>
        <taxon>Pyramimonadaceae</taxon>
        <taxon>Cymbomonas</taxon>
    </lineage>
</organism>
<dbReference type="GO" id="GO:0006636">
    <property type="term" value="P:unsaturated fatty acid biosynthetic process"/>
    <property type="evidence" value="ECO:0007669"/>
    <property type="project" value="UniProtKB-ARBA"/>
</dbReference>
<evidence type="ECO:0000313" key="8">
    <source>
        <dbReference type="Proteomes" id="UP001190700"/>
    </source>
</evidence>
<dbReference type="Pfam" id="PF00487">
    <property type="entry name" value="FA_desaturase"/>
    <property type="match status" value="1"/>
</dbReference>
<dbReference type="InterPro" id="IPR036400">
    <property type="entry name" value="Cyt_B5-like_heme/steroid_sf"/>
</dbReference>
<dbReference type="Gene3D" id="3.10.120.10">
    <property type="entry name" value="Cytochrome b5-like heme/steroid binding domain"/>
    <property type="match status" value="1"/>
</dbReference>
<evidence type="ECO:0000313" key="7">
    <source>
        <dbReference type="EMBL" id="KAK3246002.1"/>
    </source>
</evidence>
<evidence type="ECO:0000259" key="6">
    <source>
        <dbReference type="PROSITE" id="PS50255"/>
    </source>
</evidence>
<evidence type="ECO:0000256" key="5">
    <source>
        <dbReference type="SAM" id="Phobius"/>
    </source>
</evidence>
<keyword evidence="4" id="KW-0408">Iron</keyword>
<evidence type="ECO:0000256" key="2">
    <source>
        <dbReference type="ARBA" id="ARBA00022723"/>
    </source>
</evidence>
<dbReference type="EMBL" id="LGRX02030196">
    <property type="protein sequence ID" value="KAK3246002.1"/>
    <property type="molecule type" value="Genomic_DNA"/>
</dbReference>
<dbReference type="PANTHER" id="PTHR19353">
    <property type="entry name" value="FATTY ACID DESATURASE 2"/>
    <property type="match status" value="1"/>
</dbReference>
<dbReference type="Proteomes" id="UP001190700">
    <property type="component" value="Unassembled WGS sequence"/>
</dbReference>
<dbReference type="AlphaFoldDB" id="A0AAE0C070"/>
<dbReference type="GO" id="GO:0016717">
    <property type="term" value="F:oxidoreductase activity, acting on paired donors, with oxidation of a pair of donors resulting in the reduction of molecular oxygen to two molecules of water"/>
    <property type="evidence" value="ECO:0007669"/>
    <property type="project" value="UniProtKB-ARBA"/>
</dbReference>
<keyword evidence="5" id="KW-0812">Transmembrane</keyword>